<dbReference type="EC" id="2.7.7.24" evidence="3"/>
<feature type="domain" description="Nucleotidyl transferase" evidence="9">
    <location>
        <begin position="2"/>
        <end position="230"/>
    </location>
</feature>
<dbReference type="InterPro" id="IPR005835">
    <property type="entry name" value="NTP_transferase_dom"/>
</dbReference>
<keyword evidence="10" id="KW-0167">Capsid protein</keyword>
<keyword evidence="5" id="KW-0548">Nucleotidyltransferase</keyword>
<evidence type="ECO:0000313" key="10">
    <source>
        <dbReference type="EMBL" id="PIS41164.1"/>
    </source>
</evidence>
<evidence type="ECO:0000256" key="4">
    <source>
        <dbReference type="ARBA" id="ARBA00022679"/>
    </source>
</evidence>
<evidence type="ECO:0000256" key="2">
    <source>
        <dbReference type="ARBA" id="ARBA00010480"/>
    </source>
</evidence>
<keyword evidence="7" id="KW-0460">Magnesium</keyword>
<dbReference type="InterPro" id="IPR005907">
    <property type="entry name" value="G1P_thy_trans_s"/>
</dbReference>
<evidence type="ECO:0000256" key="7">
    <source>
        <dbReference type="ARBA" id="ARBA00022842"/>
    </source>
</evidence>
<comment type="cofactor">
    <cofactor evidence="1">
        <name>Mg(2+)</name>
        <dbReference type="ChEBI" id="CHEBI:18420"/>
    </cofactor>
</comment>
<evidence type="ECO:0000256" key="6">
    <source>
        <dbReference type="ARBA" id="ARBA00022723"/>
    </source>
</evidence>
<dbReference type="Proteomes" id="UP000228711">
    <property type="component" value="Unassembled WGS sequence"/>
</dbReference>
<evidence type="ECO:0000259" key="9">
    <source>
        <dbReference type="Pfam" id="PF00483"/>
    </source>
</evidence>
<dbReference type="PANTHER" id="PTHR43532:SF1">
    <property type="entry name" value="GLUCOSE-1-PHOSPHATE THYMIDYLYLTRANSFERASE 1"/>
    <property type="match status" value="1"/>
</dbReference>
<keyword evidence="10" id="KW-0946">Virion</keyword>
<keyword evidence="4" id="KW-0808">Transferase</keyword>
<dbReference type="SUPFAM" id="SSF53448">
    <property type="entry name" value="Nucleotide-diphospho-sugar transferases"/>
    <property type="match status" value="1"/>
</dbReference>
<dbReference type="InterPro" id="IPR029044">
    <property type="entry name" value="Nucleotide-diphossugar_trans"/>
</dbReference>
<dbReference type="GO" id="GO:0046872">
    <property type="term" value="F:metal ion binding"/>
    <property type="evidence" value="ECO:0007669"/>
    <property type="project" value="UniProtKB-KW"/>
</dbReference>
<dbReference type="EMBL" id="PEXV01000146">
    <property type="protein sequence ID" value="PIS41164.1"/>
    <property type="molecule type" value="Genomic_DNA"/>
</dbReference>
<evidence type="ECO:0000313" key="11">
    <source>
        <dbReference type="Proteomes" id="UP000228711"/>
    </source>
</evidence>
<dbReference type="AlphaFoldDB" id="A0A2H0YRN5"/>
<reference evidence="11" key="1">
    <citation type="submission" date="2017-09" db="EMBL/GenBank/DDBJ databases">
        <title>Depth-based differentiation of microbial function through sediment-hosted aquifers and enrichment of novel symbionts in the deep terrestrial subsurface.</title>
        <authorList>
            <person name="Probst A.J."/>
            <person name="Ladd B."/>
            <person name="Jarett J.K."/>
            <person name="Geller-Mcgrath D.E."/>
            <person name="Sieber C.M.K."/>
            <person name="Emerson J.B."/>
            <person name="Anantharaman K."/>
            <person name="Thomas B.C."/>
            <person name="Malmstrom R."/>
            <person name="Stieglmeier M."/>
            <person name="Klingl A."/>
            <person name="Woyke T."/>
            <person name="Ryan C.M."/>
            <person name="Banfield J.F."/>
        </authorList>
    </citation>
    <scope>NUCLEOTIDE SEQUENCE [LARGE SCALE GENOMIC DNA]</scope>
</reference>
<evidence type="ECO:0000256" key="1">
    <source>
        <dbReference type="ARBA" id="ARBA00001946"/>
    </source>
</evidence>
<comment type="similarity">
    <text evidence="2">Belongs to the glucose-1-phosphate thymidylyltransferase family.</text>
</comment>
<sequence length="243" mass="27512">MKGIILAGGSATRLRPLTKVTSKQLLPVYNKPMIFYPLNTLLRAGIKEVLIIIAPDYAGHFLHLLGSGKEYNAKFSYEIQESPRGLADAFIIGEKFIDDDNVTMILGDNIFCDDVSKDIRSFEKGGRVFAKKVPDPERYGVVKFDEQKNAISITEKPKKWISDYCVTGLYVYDHRVIEFAKNLAPSARGEIEITDLNNAYLKLRELDVRFIEGEWFDAGTFDSLLEAGNYASKHKDFFDQPIQ</sequence>
<evidence type="ECO:0000256" key="5">
    <source>
        <dbReference type="ARBA" id="ARBA00022695"/>
    </source>
</evidence>
<comment type="catalytic activity">
    <reaction evidence="8">
        <text>dTTP + alpha-D-glucose 1-phosphate + H(+) = dTDP-alpha-D-glucose + diphosphate</text>
        <dbReference type="Rhea" id="RHEA:15225"/>
        <dbReference type="ChEBI" id="CHEBI:15378"/>
        <dbReference type="ChEBI" id="CHEBI:33019"/>
        <dbReference type="ChEBI" id="CHEBI:37568"/>
        <dbReference type="ChEBI" id="CHEBI:57477"/>
        <dbReference type="ChEBI" id="CHEBI:58601"/>
        <dbReference type="EC" id="2.7.7.24"/>
    </reaction>
</comment>
<dbReference type="Gene3D" id="3.90.550.10">
    <property type="entry name" value="Spore Coat Polysaccharide Biosynthesis Protein SpsA, Chain A"/>
    <property type="match status" value="1"/>
</dbReference>
<proteinExistence type="inferred from homology"/>
<name>A0A2H0YRN5_9BACT</name>
<evidence type="ECO:0000256" key="3">
    <source>
        <dbReference type="ARBA" id="ARBA00012461"/>
    </source>
</evidence>
<dbReference type="PANTHER" id="PTHR43532">
    <property type="entry name" value="GLUCOSE-1-PHOSPHATE THYMIDYLYLTRANSFERASE"/>
    <property type="match status" value="1"/>
</dbReference>
<protein>
    <recommendedName>
        <fullName evidence="3">glucose-1-phosphate thymidylyltransferase</fullName>
        <ecNumber evidence="3">2.7.7.24</ecNumber>
    </recommendedName>
</protein>
<organism evidence="10 11">
    <name type="scientific">Candidatus Kerfeldbacteria bacterium CG08_land_8_20_14_0_20_42_7</name>
    <dbReference type="NCBI Taxonomy" id="2014245"/>
    <lineage>
        <taxon>Bacteria</taxon>
        <taxon>Candidatus Kerfeldiibacteriota</taxon>
    </lineage>
</organism>
<evidence type="ECO:0000256" key="8">
    <source>
        <dbReference type="ARBA" id="ARBA00049336"/>
    </source>
</evidence>
<gene>
    <name evidence="10" type="ORF">COT25_04630</name>
</gene>
<comment type="caution">
    <text evidence="10">The sequence shown here is derived from an EMBL/GenBank/DDBJ whole genome shotgun (WGS) entry which is preliminary data.</text>
</comment>
<keyword evidence="6" id="KW-0479">Metal-binding</keyword>
<accession>A0A2H0YRN5</accession>
<dbReference type="Pfam" id="PF00483">
    <property type="entry name" value="NTP_transferase"/>
    <property type="match status" value="1"/>
</dbReference>
<dbReference type="GO" id="GO:0008879">
    <property type="term" value="F:glucose-1-phosphate thymidylyltransferase activity"/>
    <property type="evidence" value="ECO:0007669"/>
    <property type="project" value="UniProtKB-EC"/>
</dbReference>